<comment type="caution">
    <text evidence="3">The sequence shown here is derived from an EMBL/GenBank/DDBJ whole genome shotgun (WGS) entry which is preliminary data.</text>
</comment>
<feature type="region of interest" description="Disordered" evidence="1">
    <location>
        <begin position="1"/>
        <end position="35"/>
    </location>
</feature>
<dbReference type="Proteomes" id="UP000823388">
    <property type="component" value="Chromosome 6K"/>
</dbReference>
<proteinExistence type="predicted"/>
<evidence type="ECO:0000259" key="2">
    <source>
        <dbReference type="Pfam" id="PF00462"/>
    </source>
</evidence>
<feature type="compositionally biased region" description="Polar residues" evidence="1">
    <location>
        <begin position="151"/>
        <end position="160"/>
    </location>
</feature>
<dbReference type="Pfam" id="PF23733">
    <property type="entry name" value="GRXCR1-2_C"/>
    <property type="match status" value="1"/>
</dbReference>
<dbReference type="AlphaFoldDB" id="A0A8T0R7T8"/>
<sequence>MGCSSSREARGGGVVSPSAAPAERRQGLRPSSLTTRAASALTSLCMCRGGHDDVRAYTPLPSEEAVKGASDPEEAEEALPGEGAAAEEERGHGATSTPAAAMAPSVEDAASATSSSRSCGGQPRRAIPCAVSVACRPSRPPATGQAMAIGSSPSLPTSGIASLDDVGQERRAEAGGNQQATPTPKVCKSNLFFPILFYSLVRNEDSVLARMVPSPSHPALLYPEQENPPPPQDATEDMGTPAARYIPEVTGFVRARVGEFHSKIAKKKAADEAPVFIGGGDGGDDCRAVRAILRCYRVRLDERDVSMHAAFKSELRGLLLAAGGGSFEGPALPRVFVGGRRDLGGAEDVRALNETGPGATPAAAGRPGHVVAACAACGEARFVPCGTCHGSCKVFVGDEGCRFAGCFRRCPDCNENGLIRCPLCCC</sequence>
<evidence type="ECO:0000313" key="3">
    <source>
        <dbReference type="EMBL" id="KAG2581852.1"/>
    </source>
</evidence>
<keyword evidence="4" id="KW-1185">Reference proteome</keyword>
<dbReference type="SUPFAM" id="SSF52833">
    <property type="entry name" value="Thioredoxin-like"/>
    <property type="match status" value="1"/>
</dbReference>
<dbReference type="Gene3D" id="3.40.30.10">
    <property type="entry name" value="Glutaredoxin"/>
    <property type="match status" value="1"/>
</dbReference>
<feature type="region of interest" description="Disordered" evidence="1">
    <location>
        <begin position="140"/>
        <end position="161"/>
    </location>
</feature>
<gene>
    <name evidence="3" type="ORF">PVAP13_6KG072635</name>
</gene>
<organism evidence="3 4">
    <name type="scientific">Panicum virgatum</name>
    <name type="common">Blackwell switchgrass</name>
    <dbReference type="NCBI Taxonomy" id="38727"/>
    <lineage>
        <taxon>Eukaryota</taxon>
        <taxon>Viridiplantae</taxon>
        <taxon>Streptophyta</taxon>
        <taxon>Embryophyta</taxon>
        <taxon>Tracheophyta</taxon>
        <taxon>Spermatophyta</taxon>
        <taxon>Magnoliopsida</taxon>
        <taxon>Liliopsida</taxon>
        <taxon>Poales</taxon>
        <taxon>Poaceae</taxon>
        <taxon>PACMAD clade</taxon>
        <taxon>Panicoideae</taxon>
        <taxon>Panicodae</taxon>
        <taxon>Paniceae</taxon>
        <taxon>Panicinae</taxon>
        <taxon>Panicum</taxon>
        <taxon>Panicum sect. Hiantes</taxon>
    </lineage>
</organism>
<dbReference type="Pfam" id="PF00462">
    <property type="entry name" value="Glutaredoxin"/>
    <property type="match status" value="1"/>
</dbReference>
<dbReference type="PROSITE" id="PS51354">
    <property type="entry name" value="GLUTAREDOXIN_2"/>
    <property type="match status" value="1"/>
</dbReference>
<protein>
    <recommendedName>
        <fullName evidence="2">Glutaredoxin domain-containing protein</fullName>
    </recommendedName>
</protein>
<evidence type="ECO:0000313" key="4">
    <source>
        <dbReference type="Proteomes" id="UP000823388"/>
    </source>
</evidence>
<dbReference type="PANTHER" id="PTHR45669">
    <property type="entry name" value="GLUTAREDOXIN DOMAIN-CONTAINING CYSTEINE-RICH PROTEIN CG12206-RELATED"/>
    <property type="match status" value="1"/>
</dbReference>
<dbReference type="EMBL" id="CM029047">
    <property type="protein sequence ID" value="KAG2581852.1"/>
    <property type="molecule type" value="Genomic_DNA"/>
</dbReference>
<feature type="compositionally biased region" description="Low complexity" evidence="1">
    <location>
        <begin position="93"/>
        <end position="105"/>
    </location>
</feature>
<reference evidence="3 4" key="1">
    <citation type="submission" date="2020-05" db="EMBL/GenBank/DDBJ databases">
        <title>WGS assembly of Panicum virgatum.</title>
        <authorList>
            <person name="Lovell J.T."/>
            <person name="Jenkins J."/>
            <person name="Shu S."/>
            <person name="Juenger T.E."/>
            <person name="Schmutz J."/>
        </authorList>
    </citation>
    <scope>NUCLEOTIDE SEQUENCE [LARGE SCALE GENOMIC DNA]</scope>
    <source>
        <strain evidence="4">cv. AP13</strain>
    </source>
</reference>
<accession>A0A8T0R7T8</accession>
<evidence type="ECO:0000256" key="1">
    <source>
        <dbReference type="SAM" id="MobiDB-lite"/>
    </source>
</evidence>
<feature type="region of interest" description="Disordered" evidence="1">
    <location>
        <begin position="63"/>
        <end position="124"/>
    </location>
</feature>
<dbReference type="PANTHER" id="PTHR45669:SF23">
    <property type="entry name" value="GLUTAREDOXIN FAMILY PROTEIN"/>
    <property type="match status" value="1"/>
</dbReference>
<feature type="domain" description="Glutaredoxin" evidence="2">
    <location>
        <begin position="285"/>
        <end position="340"/>
    </location>
</feature>
<dbReference type="InterPro" id="IPR036249">
    <property type="entry name" value="Thioredoxin-like_sf"/>
</dbReference>
<dbReference type="InterPro" id="IPR002109">
    <property type="entry name" value="Glutaredoxin"/>
</dbReference>
<name>A0A8T0R7T8_PANVG</name>